<evidence type="ECO:0000256" key="4">
    <source>
        <dbReference type="ARBA" id="ARBA00022741"/>
    </source>
</evidence>
<proteinExistence type="inferred from homology"/>
<accession>A0A6N3FSG3</accession>
<dbReference type="EC" id="1.17.4.1" evidence="2"/>
<dbReference type="AlphaFoldDB" id="A0A6N3FSG3"/>
<evidence type="ECO:0000259" key="6">
    <source>
        <dbReference type="Pfam" id="PF12637"/>
    </source>
</evidence>
<dbReference type="GO" id="GO:0000166">
    <property type="term" value="F:nucleotide binding"/>
    <property type="evidence" value="ECO:0007669"/>
    <property type="project" value="UniProtKB-KW"/>
</dbReference>
<keyword evidence="9" id="KW-1185">Reference proteome</keyword>
<dbReference type="GO" id="GO:0004748">
    <property type="term" value="F:ribonucleoside-diphosphate reductase activity, thioredoxin disulfide as acceptor"/>
    <property type="evidence" value="ECO:0007669"/>
    <property type="project" value="UniProtKB-EC"/>
</dbReference>
<dbReference type="NCBIfam" id="TIGR03905">
    <property type="entry name" value="TIGR03905_4_Cys"/>
    <property type="match status" value="1"/>
</dbReference>
<name>A0A6N3FSG3_9FIRM</name>
<sequence length="94" mass="10582">MYRYYTNGVCAKSILLDIEDDVVLDVAFEGGCEGALIAIKNLVRGQNIDYIIDTLEQVPCKMRGTSCPDQLANALKIYKEFVYNKNIYEGDDGY</sequence>
<reference evidence="8" key="1">
    <citation type="submission" date="2019-11" db="EMBL/GenBank/DDBJ databases">
        <authorList>
            <person name="Feng L."/>
        </authorList>
    </citation>
    <scope>NUCLEOTIDE SEQUENCE</scope>
    <source>
        <strain evidence="8">IbartlettiiLFYP30</strain>
    </source>
</reference>
<evidence type="ECO:0000256" key="5">
    <source>
        <dbReference type="ARBA" id="ARBA00047754"/>
    </source>
</evidence>
<dbReference type="EMBL" id="JAJBMB010000001">
    <property type="protein sequence ID" value="MCB5444893.1"/>
    <property type="molecule type" value="Genomic_DNA"/>
</dbReference>
<keyword evidence="4" id="KW-0547">Nucleotide-binding</keyword>
<evidence type="ECO:0000256" key="1">
    <source>
        <dbReference type="ARBA" id="ARBA00007405"/>
    </source>
</evidence>
<evidence type="ECO:0000256" key="2">
    <source>
        <dbReference type="ARBA" id="ARBA00012274"/>
    </source>
</evidence>
<gene>
    <name evidence="8" type="ORF">IBLFYP30_00555</name>
    <name evidence="7" type="ORF">LIP50_01605</name>
</gene>
<dbReference type="GeneID" id="89564864"/>
<comment type="similarity">
    <text evidence="1">Belongs to the ribonucleoside diphosphate reductase class-2 family.</text>
</comment>
<dbReference type="Proteomes" id="UP001299409">
    <property type="component" value="Unassembled WGS sequence"/>
</dbReference>
<evidence type="ECO:0000313" key="9">
    <source>
        <dbReference type="Proteomes" id="UP001299409"/>
    </source>
</evidence>
<dbReference type="EMBL" id="CACRUE010000045">
    <property type="protein sequence ID" value="VYU55208.1"/>
    <property type="molecule type" value="Genomic_DNA"/>
</dbReference>
<evidence type="ECO:0000313" key="8">
    <source>
        <dbReference type="EMBL" id="VYU55208.1"/>
    </source>
</evidence>
<dbReference type="RefSeq" id="WP_007287212.1">
    <property type="nucleotide sequence ID" value="NZ_BAABXU010000001.1"/>
</dbReference>
<feature type="domain" description="TSCPD" evidence="6">
    <location>
        <begin position="4"/>
        <end position="78"/>
    </location>
</feature>
<comment type="catalytic activity">
    <reaction evidence="5">
        <text>a 2'-deoxyribonucleoside 5'-diphosphate + [thioredoxin]-disulfide + H2O = a ribonucleoside 5'-diphosphate + [thioredoxin]-dithiol</text>
        <dbReference type="Rhea" id="RHEA:23252"/>
        <dbReference type="Rhea" id="RHEA-COMP:10698"/>
        <dbReference type="Rhea" id="RHEA-COMP:10700"/>
        <dbReference type="ChEBI" id="CHEBI:15377"/>
        <dbReference type="ChEBI" id="CHEBI:29950"/>
        <dbReference type="ChEBI" id="CHEBI:50058"/>
        <dbReference type="ChEBI" id="CHEBI:57930"/>
        <dbReference type="ChEBI" id="CHEBI:73316"/>
        <dbReference type="EC" id="1.17.4.1"/>
    </reaction>
</comment>
<protein>
    <recommendedName>
        <fullName evidence="2">ribonucleoside-diphosphate reductase</fullName>
        <ecNumber evidence="2">1.17.4.1</ecNumber>
    </recommendedName>
</protein>
<evidence type="ECO:0000256" key="3">
    <source>
        <dbReference type="ARBA" id="ARBA00022634"/>
    </source>
</evidence>
<evidence type="ECO:0000313" key="7">
    <source>
        <dbReference type="EMBL" id="MCB5444893.1"/>
    </source>
</evidence>
<dbReference type="InterPro" id="IPR024434">
    <property type="entry name" value="TSCPD_dom"/>
</dbReference>
<keyword evidence="3" id="KW-0237">DNA synthesis</keyword>
<dbReference type="Pfam" id="PF12637">
    <property type="entry name" value="TSCPD"/>
    <property type="match status" value="1"/>
</dbReference>
<dbReference type="GO" id="GO:0071897">
    <property type="term" value="P:DNA biosynthetic process"/>
    <property type="evidence" value="ECO:0007669"/>
    <property type="project" value="UniProtKB-KW"/>
</dbReference>
<dbReference type="InterPro" id="IPR023806">
    <property type="entry name" value="CHP03905"/>
</dbReference>
<organism evidence="8">
    <name type="scientific">Intestinibacter bartlettii</name>
    <dbReference type="NCBI Taxonomy" id="261299"/>
    <lineage>
        <taxon>Bacteria</taxon>
        <taxon>Bacillati</taxon>
        <taxon>Bacillota</taxon>
        <taxon>Clostridia</taxon>
        <taxon>Peptostreptococcales</taxon>
        <taxon>Peptostreptococcaceae</taxon>
        <taxon>Intestinibacter</taxon>
    </lineage>
</organism>
<reference evidence="7 9" key="2">
    <citation type="submission" date="2021-10" db="EMBL/GenBank/DDBJ databases">
        <title>Collection of gut derived symbiotic bacterial strains cultured from healthy donors.</title>
        <authorList>
            <person name="Lin H."/>
            <person name="Littmann E."/>
            <person name="Claire K."/>
            <person name="Pamer E."/>
        </authorList>
    </citation>
    <scope>NUCLEOTIDE SEQUENCE [LARGE SCALE GENOMIC DNA]</scope>
    <source>
        <strain evidence="7 9">MSK.17.68</strain>
    </source>
</reference>